<dbReference type="KEGG" id="loa:LOAG_12087"/>
<dbReference type="CTD" id="9949547"/>
<sequence>MRCHQIRRCQVKRTGGEGNGDRLNDLGWEAQVTRKEHYCADDSGDNNVGIETTSSFTRPMQFVPLAIQFALNKLDQTHSKGEVYNNVKNVSKKSSLILVGDKSIEQVFKLNTTPFKQTNFFPALHLKSA</sequence>
<gene>
    <name evidence="1" type="ORF">LOAG_12087</name>
</gene>
<proteinExistence type="predicted"/>
<dbReference type="GeneID" id="9949547"/>
<reference evidence="1" key="1">
    <citation type="submission" date="2012-04" db="EMBL/GenBank/DDBJ databases">
        <title>The Genome Sequence of Loa loa.</title>
        <authorList>
            <consortium name="The Broad Institute Genome Sequencing Platform"/>
            <consortium name="Broad Institute Genome Sequencing Center for Infectious Disease"/>
            <person name="Nutman T.B."/>
            <person name="Fink D.L."/>
            <person name="Russ C."/>
            <person name="Young S."/>
            <person name="Zeng Q."/>
            <person name="Gargeya S."/>
            <person name="Alvarado L."/>
            <person name="Berlin A."/>
            <person name="Chapman S.B."/>
            <person name="Chen Z."/>
            <person name="Freedman E."/>
            <person name="Gellesch M."/>
            <person name="Goldberg J."/>
            <person name="Griggs A."/>
            <person name="Gujja S."/>
            <person name="Heilman E.R."/>
            <person name="Heiman D."/>
            <person name="Howarth C."/>
            <person name="Mehta T."/>
            <person name="Neiman D."/>
            <person name="Pearson M."/>
            <person name="Roberts A."/>
            <person name="Saif S."/>
            <person name="Shea T."/>
            <person name="Shenoy N."/>
            <person name="Sisk P."/>
            <person name="Stolte C."/>
            <person name="Sykes S."/>
            <person name="White J."/>
            <person name="Yandava C."/>
            <person name="Haas B."/>
            <person name="Henn M.R."/>
            <person name="Nusbaum C."/>
            <person name="Birren B."/>
        </authorList>
    </citation>
    <scope>NUCLEOTIDE SEQUENCE [LARGE SCALE GENOMIC DNA]</scope>
</reference>
<evidence type="ECO:0000313" key="1">
    <source>
        <dbReference type="EMBL" id="EFO16421.1"/>
    </source>
</evidence>
<organism evidence="1">
    <name type="scientific">Loa loa</name>
    <name type="common">Eye worm</name>
    <name type="synonym">Filaria loa</name>
    <dbReference type="NCBI Taxonomy" id="7209"/>
    <lineage>
        <taxon>Eukaryota</taxon>
        <taxon>Metazoa</taxon>
        <taxon>Ecdysozoa</taxon>
        <taxon>Nematoda</taxon>
        <taxon>Chromadorea</taxon>
        <taxon>Rhabditida</taxon>
        <taxon>Spirurina</taxon>
        <taxon>Spiruromorpha</taxon>
        <taxon>Filarioidea</taxon>
        <taxon>Onchocercidae</taxon>
        <taxon>Loa</taxon>
    </lineage>
</organism>
<accession>A0A1S0TLV9</accession>
<dbReference type="InParanoid" id="A0A1S0TLV9"/>
<dbReference type="EMBL" id="JH712169">
    <property type="protein sequence ID" value="EFO16421.1"/>
    <property type="molecule type" value="Genomic_DNA"/>
</dbReference>
<protein>
    <submittedName>
        <fullName evidence="1">Uncharacterized protein</fullName>
    </submittedName>
</protein>
<dbReference type="AlphaFoldDB" id="A0A1S0TLV9"/>
<name>A0A1S0TLV9_LOALO</name>
<dbReference type="RefSeq" id="XP_003147649.1">
    <property type="nucleotide sequence ID" value="XM_003147601.1"/>
</dbReference>